<dbReference type="InterPro" id="IPR057666">
    <property type="entry name" value="DrpA_SLOG"/>
</dbReference>
<sequence length="165" mass="18870">MKWIAIAGGWRKTNSQIEEDIKRVVRKIISRGDGIVSGGAQGVDYIATEEALKNGYGQDCLKIIIPSTLEIYKNHYLKRAKEGVLTYERTEKLITQLTEVKKRGCLEEGKDTIIENPAYFRRIEKIIYEADELIAFHINKTEGTQYTIDKAKEKGIPIKIFNYSL</sequence>
<dbReference type="EMBL" id="MFTY01000016">
    <property type="protein sequence ID" value="OGI71169.1"/>
    <property type="molecule type" value="Genomic_DNA"/>
</dbReference>
<dbReference type="Gene3D" id="3.40.50.450">
    <property type="match status" value="1"/>
</dbReference>
<reference evidence="2 3" key="1">
    <citation type="journal article" date="2016" name="Nat. Commun.">
        <title>Thousands of microbial genomes shed light on interconnected biogeochemical processes in an aquifer system.</title>
        <authorList>
            <person name="Anantharaman K."/>
            <person name="Brown C.T."/>
            <person name="Hug L.A."/>
            <person name="Sharon I."/>
            <person name="Castelle C.J."/>
            <person name="Probst A.J."/>
            <person name="Thomas B.C."/>
            <person name="Singh A."/>
            <person name="Wilkins M.J."/>
            <person name="Karaoz U."/>
            <person name="Brodie E.L."/>
            <person name="Williams K.H."/>
            <person name="Hubbard S.S."/>
            <person name="Banfield J.F."/>
        </authorList>
    </citation>
    <scope>NUCLEOTIDE SEQUENCE [LARGE SCALE GENOMIC DNA]</scope>
</reference>
<comment type="caution">
    <text evidence="2">The sequence shown here is derived from an EMBL/GenBank/DDBJ whole genome shotgun (WGS) entry which is preliminary data.</text>
</comment>
<dbReference type="STRING" id="1801748.A3B84_01395"/>
<feature type="domain" description="Smf/DprA SLOG" evidence="1">
    <location>
        <begin position="4"/>
        <end position="56"/>
    </location>
</feature>
<evidence type="ECO:0000313" key="3">
    <source>
        <dbReference type="Proteomes" id="UP000177112"/>
    </source>
</evidence>
<accession>A0A1F6VNP6</accession>
<dbReference type="AlphaFoldDB" id="A0A1F6VNP6"/>
<evidence type="ECO:0000313" key="2">
    <source>
        <dbReference type="EMBL" id="OGI71169.1"/>
    </source>
</evidence>
<gene>
    <name evidence="2" type="ORF">A3B84_01395</name>
</gene>
<evidence type="ECO:0000259" key="1">
    <source>
        <dbReference type="Pfam" id="PF02481"/>
    </source>
</evidence>
<dbReference type="SUPFAM" id="SSF102405">
    <property type="entry name" value="MCP/YpsA-like"/>
    <property type="match status" value="1"/>
</dbReference>
<dbReference type="Proteomes" id="UP000177112">
    <property type="component" value="Unassembled WGS sequence"/>
</dbReference>
<name>A0A1F6VNP6_9BACT</name>
<organism evidence="2 3">
    <name type="scientific">Candidatus Nomurabacteria bacterium RIFCSPHIGHO2_02_FULL_35_13</name>
    <dbReference type="NCBI Taxonomy" id="1801748"/>
    <lineage>
        <taxon>Bacteria</taxon>
        <taxon>Candidatus Nomuraibacteriota</taxon>
    </lineage>
</organism>
<dbReference type="Pfam" id="PF02481">
    <property type="entry name" value="DNA_processg_A"/>
    <property type="match status" value="1"/>
</dbReference>
<protein>
    <recommendedName>
        <fullName evidence="1">Smf/DprA SLOG domain-containing protein</fullName>
    </recommendedName>
</protein>
<proteinExistence type="predicted"/>